<dbReference type="SUPFAM" id="SSF53474">
    <property type="entry name" value="alpha/beta-Hydrolases"/>
    <property type="match status" value="1"/>
</dbReference>
<accession>A0AAE0J218</accession>
<protein>
    <recommendedName>
        <fullName evidence="9">DUF676 domain-containing protein</fullName>
    </recommendedName>
</protein>
<dbReference type="PANTHER" id="PTHR48182:SF2">
    <property type="entry name" value="PROTEIN SERAC1"/>
    <property type="match status" value="1"/>
</dbReference>
<evidence type="ECO:0000256" key="4">
    <source>
        <dbReference type="ARBA" id="ARBA00007920"/>
    </source>
</evidence>
<comment type="caution">
    <text evidence="10">The sequence shown here is derived from an EMBL/GenBank/DDBJ whole genome shotgun (WGS) entry which is preliminary data.</text>
</comment>
<evidence type="ECO:0000256" key="6">
    <source>
        <dbReference type="ARBA" id="ARBA00023128"/>
    </source>
</evidence>
<evidence type="ECO:0000256" key="7">
    <source>
        <dbReference type="ARBA" id="ARBA00023136"/>
    </source>
</evidence>
<gene>
    <name evidence="10" type="ORF">B0T19DRAFT_452139</name>
</gene>
<comment type="subcellular location">
    <subcellularLocation>
        <location evidence="2">Endoplasmic reticulum</location>
    </subcellularLocation>
    <subcellularLocation>
        <location evidence="3">Membrane</location>
    </subcellularLocation>
    <subcellularLocation>
        <location evidence="1">Mitochondrion</location>
    </subcellularLocation>
</comment>
<dbReference type="GO" id="GO:0005739">
    <property type="term" value="C:mitochondrion"/>
    <property type="evidence" value="ECO:0007669"/>
    <property type="project" value="UniProtKB-SubCell"/>
</dbReference>
<sequence>MNAEDIAEINKFQVPKDTLGLHVLYEPKTTDNGFVADIVAVHGLGGDSFSTWTDNKSGKMWLKDFLPESQYFHNSRIMTFGYDARAWLLPASKNNSPGRSFTFSESFLGALRSQRILTNTQGRPIVFIGHSLGGIVIKKALVIAQVRTKLFGDIYESTKSITFLGTPHQGSGPADWASYLEKISQIIGIKRSKVLRELETWSPSLLELSRTFSEQLPRLLINSFYEKQLYEGVMVVEEGSATLSYITEVVDGLDANHRTMCKFADRESSVYRAVISQLETRMIEVQRAMERSVPEQKNTEERQSSLELPDVPTSEPVPPQTKEGAGVPYSTSELERRMKALRKLRLQG</sequence>
<dbReference type="AlphaFoldDB" id="A0AAE0J218"/>
<proteinExistence type="inferred from homology"/>
<keyword evidence="7" id="KW-0472">Membrane</keyword>
<evidence type="ECO:0000256" key="8">
    <source>
        <dbReference type="SAM" id="MobiDB-lite"/>
    </source>
</evidence>
<keyword evidence="11" id="KW-1185">Reference proteome</keyword>
<comment type="similarity">
    <text evidence="4">Belongs to the putative lipase ROG1 family.</text>
</comment>
<reference evidence="10" key="1">
    <citation type="journal article" date="2023" name="Mol. Phylogenet. Evol.">
        <title>Genome-scale phylogeny and comparative genomics of the fungal order Sordariales.</title>
        <authorList>
            <person name="Hensen N."/>
            <person name="Bonometti L."/>
            <person name="Westerberg I."/>
            <person name="Brannstrom I.O."/>
            <person name="Guillou S."/>
            <person name="Cros-Aarteil S."/>
            <person name="Calhoun S."/>
            <person name="Haridas S."/>
            <person name="Kuo A."/>
            <person name="Mondo S."/>
            <person name="Pangilinan J."/>
            <person name="Riley R."/>
            <person name="LaButti K."/>
            <person name="Andreopoulos B."/>
            <person name="Lipzen A."/>
            <person name="Chen C."/>
            <person name="Yan M."/>
            <person name="Daum C."/>
            <person name="Ng V."/>
            <person name="Clum A."/>
            <person name="Steindorff A."/>
            <person name="Ohm R.A."/>
            <person name="Martin F."/>
            <person name="Silar P."/>
            <person name="Natvig D.O."/>
            <person name="Lalanne C."/>
            <person name="Gautier V."/>
            <person name="Ament-Velasquez S.L."/>
            <person name="Kruys A."/>
            <person name="Hutchinson M.I."/>
            <person name="Powell A.J."/>
            <person name="Barry K."/>
            <person name="Miller A.N."/>
            <person name="Grigoriev I.V."/>
            <person name="Debuchy R."/>
            <person name="Gladieux P."/>
            <person name="Hiltunen Thoren M."/>
            <person name="Johannesson H."/>
        </authorList>
    </citation>
    <scope>NUCLEOTIDE SEQUENCE</scope>
    <source>
        <strain evidence="10">SMH4131-1</strain>
    </source>
</reference>
<evidence type="ECO:0000256" key="5">
    <source>
        <dbReference type="ARBA" id="ARBA00022824"/>
    </source>
</evidence>
<feature type="region of interest" description="Disordered" evidence="8">
    <location>
        <begin position="289"/>
        <end position="334"/>
    </location>
</feature>
<dbReference type="PANTHER" id="PTHR48182">
    <property type="entry name" value="PROTEIN SERAC1"/>
    <property type="match status" value="1"/>
</dbReference>
<evidence type="ECO:0000313" key="10">
    <source>
        <dbReference type="EMBL" id="KAK3335250.1"/>
    </source>
</evidence>
<evidence type="ECO:0000259" key="9">
    <source>
        <dbReference type="Pfam" id="PF05057"/>
    </source>
</evidence>
<keyword evidence="5" id="KW-0256">Endoplasmic reticulum</keyword>
<dbReference type="Pfam" id="PF05057">
    <property type="entry name" value="DUF676"/>
    <property type="match status" value="1"/>
</dbReference>
<dbReference type="Gene3D" id="3.40.50.1820">
    <property type="entry name" value="alpha/beta hydrolase"/>
    <property type="match status" value="1"/>
</dbReference>
<dbReference type="InterPro" id="IPR029058">
    <property type="entry name" value="AB_hydrolase_fold"/>
</dbReference>
<dbReference type="Proteomes" id="UP001286456">
    <property type="component" value="Unassembled WGS sequence"/>
</dbReference>
<evidence type="ECO:0000256" key="3">
    <source>
        <dbReference type="ARBA" id="ARBA00004370"/>
    </source>
</evidence>
<feature type="domain" description="DUF676" evidence="9">
    <location>
        <begin position="124"/>
        <end position="171"/>
    </location>
</feature>
<reference evidence="10" key="2">
    <citation type="submission" date="2023-06" db="EMBL/GenBank/DDBJ databases">
        <authorList>
            <consortium name="Lawrence Berkeley National Laboratory"/>
            <person name="Haridas S."/>
            <person name="Hensen N."/>
            <person name="Bonometti L."/>
            <person name="Westerberg I."/>
            <person name="Brannstrom I.O."/>
            <person name="Guillou S."/>
            <person name="Cros-Aarteil S."/>
            <person name="Calhoun S."/>
            <person name="Kuo A."/>
            <person name="Mondo S."/>
            <person name="Pangilinan J."/>
            <person name="Riley R."/>
            <person name="Labutti K."/>
            <person name="Andreopoulos B."/>
            <person name="Lipzen A."/>
            <person name="Chen C."/>
            <person name="Yanf M."/>
            <person name="Daum C."/>
            <person name="Ng V."/>
            <person name="Clum A."/>
            <person name="Steindorff A."/>
            <person name="Ohm R."/>
            <person name="Martin F."/>
            <person name="Silar P."/>
            <person name="Natvig D."/>
            <person name="Lalanne C."/>
            <person name="Gautier V."/>
            <person name="Ament-Velasquez S.L."/>
            <person name="Kruys A."/>
            <person name="Hutchinson M.I."/>
            <person name="Powell A.J."/>
            <person name="Barry K."/>
            <person name="Miller A.N."/>
            <person name="Grigoriev I.V."/>
            <person name="Debuchy R."/>
            <person name="Gladieux P."/>
            <person name="Thoren M.H."/>
            <person name="Johannesson H."/>
        </authorList>
    </citation>
    <scope>NUCLEOTIDE SEQUENCE</scope>
    <source>
        <strain evidence="10">SMH4131-1</strain>
    </source>
</reference>
<feature type="compositionally biased region" description="Basic and acidic residues" evidence="8">
    <location>
        <begin position="289"/>
        <end position="304"/>
    </location>
</feature>
<evidence type="ECO:0000256" key="2">
    <source>
        <dbReference type="ARBA" id="ARBA00004240"/>
    </source>
</evidence>
<dbReference type="InterPro" id="IPR052374">
    <property type="entry name" value="SERAC1"/>
</dbReference>
<name>A0AAE0J218_9PEZI</name>
<evidence type="ECO:0000313" key="11">
    <source>
        <dbReference type="Proteomes" id="UP001286456"/>
    </source>
</evidence>
<dbReference type="InterPro" id="IPR007751">
    <property type="entry name" value="DUF676_lipase-like"/>
</dbReference>
<evidence type="ECO:0000256" key="1">
    <source>
        <dbReference type="ARBA" id="ARBA00004173"/>
    </source>
</evidence>
<organism evidence="10 11">
    <name type="scientific">Cercophora scortea</name>
    <dbReference type="NCBI Taxonomy" id="314031"/>
    <lineage>
        <taxon>Eukaryota</taxon>
        <taxon>Fungi</taxon>
        <taxon>Dikarya</taxon>
        <taxon>Ascomycota</taxon>
        <taxon>Pezizomycotina</taxon>
        <taxon>Sordariomycetes</taxon>
        <taxon>Sordariomycetidae</taxon>
        <taxon>Sordariales</taxon>
        <taxon>Lasiosphaeriaceae</taxon>
        <taxon>Cercophora</taxon>
    </lineage>
</organism>
<dbReference type="EMBL" id="JAUEPO010000001">
    <property type="protein sequence ID" value="KAK3335250.1"/>
    <property type="molecule type" value="Genomic_DNA"/>
</dbReference>
<dbReference type="GO" id="GO:0005783">
    <property type="term" value="C:endoplasmic reticulum"/>
    <property type="evidence" value="ECO:0007669"/>
    <property type="project" value="UniProtKB-SubCell"/>
</dbReference>
<dbReference type="GO" id="GO:0016020">
    <property type="term" value="C:membrane"/>
    <property type="evidence" value="ECO:0007669"/>
    <property type="project" value="UniProtKB-SubCell"/>
</dbReference>
<keyword evidence="6" id="KW-0496">Mitochondrion</keyword>